<evidence type="ECO:0000256" key="3">
    <source>
        <dbReference type="ARBA" id="ARBA00022490"/>
    </source>
</evidence>
<accession>A0A0F8XED1</accession>
<keyword evidence="4" id="KW-0805">Transcription regulation</keyword>
<dbReference type="Pfam" id="PF02863">
    <property type="entry name" value="Arg_repressor_C"/>
    <property type="match status" value="1"/>
</dbReference>
<dbReference type="GO" id="GO:0006525">
    <property type="term" value="P:arginine metabolic process"/>
    <property type="evidence" value="ECO:0007669"/>
    <property type="project" value="InterPro"/>
</dbReference>
<evidence type="ECO:0008006" key="10">
    <source>
        <dbReference type="Google" id="ProtNLM"/>
    </source>
</evidence>
<keyword evidence="3" id="KW-0963">Cytoplasm</keyword>
<dbReference type="GO" id="GO:0005737">
    <property type="term" value="C:cytoplasm"/>
    <property type="evidence" value="ECO:0007669"/>
    <property type="project" value="UniProtKB-SubCell"/>
</dbReference>
<dbReference type="AlphaFoldDB" id="A0A0F8XED1"/>
<dbReference type="SUPFAM" id="SSF55252">
    <property type="entry name" value="C-terminal domain of arginine repressor"/>
    <property type="match status" value="1"/>
</dbReference>
<dbReference type="Pfam" id="PF01316">
    <property type="entry name" value="Arg_repressor"/>
    <property type="match status" value="1"/>
</dbReference>
<evidence type="ECO:0000313" key="9">
    <source>
        <dbReference type="EMBL" id="KKK59315.1"/>
    </source>
</evidence>
<comment type="similarity">
    <text evidence="2">Belongs to the ArgR family.</text>
</comment>
<organism evidence="9">
    <name type="scientific">marine sediment metagenome</name>
    <dbReference type="NCBI Taxonomy" id="412755"/>
    <lineage>
        <taxon>unclassified sequences</taxon>
        <taxon>metagenomes</taxon>
        <taxon>ecological metagenomes</taxon>
    </lineage>
</organism>
<dbReference type="GO" id="GO:0051259">
    <property type="term" value="P:protein complex oligomerization"/>
    <property type="evidence" value="ECO:0007669"/>
    <property type="project" value="InterPro"/>
</dbReference>
<keyword evidence="5" id="KW-0238">DNA-binding</keyword>
<evidence type="ECO:0000256" key="5">
    <source>
        <dbReference type="ARBA" id="ARBA00023125"/>
    </source>
</evidence>
<dbReference type="InterPro" id="IPR001669">
    <property type="entry name" value="Arg_repress"/>
</dbReference>
<keyword evidence="6" id="KW-0804">Transcription</keyword>
<reference evidence="9" key="1">
    <citation type="journal article" date="2015" name="Nature">
        <title>Complex archaea that bridge the gap between prokaryotes and eukaryotes.</title>
        <authorList>
            <person name="Spang A."/>
            <person name="Saw J.H."/>
            <person name="Jorgensen S.L."/>
            <person name="Zaremba-Niedzwiedzka K."/>
            <person name="Martijn J."/>
            <person name="Lind A.E."/>
            <person name="van Eijk R."/>
            <person name="Schleper C."/>
            <person name="Guy L."/>
            <person name="Ettema T.J."/>
        </authorList>
    </citation>
    <scope>NUCLEOTIDE SEQUENCE</scope>
</reference>
<dbReference type="SUPFAM" id="SSF46785">
    <property type="entry name" value="Winged helix' DNA-binding domain"/>
    <property type="match status" value="1"/>
</dbReference>
<dbReference type="Gene3D" id="3.30.1360.40">
    <property type="match status" value="1"/>
</dbReference>
<dbReference type="GO" id="GO:0003700">
    <property type="term" value="F:DNA-binding transcription factor activity"/>
    <property type="evidence" value="ECO:0007669"/>
    <property type="project" value="InterPro"/>
</dbReference>
<name>A0A0F8XED1_9ZZZZ</name>
<dbReference type="Gene3D" id="1.10.10.10">
    <property type="entry name" value="Winged helix-like DNA-binding domain superfamily/Winged helix DNA-binding domain"/>
    <property type="match status" value="1"/>
</dbReference>
<evidence type="ECO:0000259" key="8">
    <source>
        <dbReference type="Pfam" id="PF02863"/>
    </source>
</evidence>
<dbReference type="EMBL" id="LAZR01063542">
    <property type="protein sequence ID" value="KKK59315.1"/>
    <property type="molecule type" value="Genomic_DNA"/>
</dbReference>
<evidence type="ECO:0000256" key="2">
    <source>
        <dbReference type="ARBA" id="ARBA00008316"/>
    </source>
</evidence>
<dbReference type="PRINTS" id="PR01467">
    <property type="entry name" value="ARGREPRESSOR"/>
</dbReference>
<gene>
    <name evidence="9" type="ORF">LCGC14_3035630</name>
</gene>
<dbReference type="GO" id="GO:0003677">
    <property type="term" value="F:DNA binding"/>
    <property type="evidence" value="ECO:0007669"/>
    <property type="project" value="UniProtKB-KW"/>
</dbReference>
<dbReference type="GO" id="GO:0034618">
    <property type="term" value="F:arginine binding"/>
    <property type="evidence" value="ECO:0007669"/>
    <property type="project" value="InterPro"/>
</dbReference>
<dbReference type="PANTHER" id="PTHR34471:SF1">
    <property type="entry name" value="ARGININE REPRESSOR"/>
    <property type="match status" value="1"/>
</dbReference>
<dbReference type="InterPro" id="IPR036388">
    <property type="entry name" value="WH-like_DNA-bd_sf"/>
</dbReference>
<dbReference type="HAMAP" id="MF_00173">
    <property type="entry name" value="Arg_repressor"/>
    <property type="match status" value="1"/>
</dbReference>
<proteinExistence type="inferred from homology"/>
<dbReference type="PANTHER" id="PTHR34471">
    <property type="entry name" value="ARGININE REPRESSOR"/>
    <property type="match status" value="1"/>
</dbReference>
<feature type="domain" description="Arginine repressor C-terminal" evidence="8">
    <location>
        <begin position="85"/>
        <end position="147"/>
    </location>
</feature>
<dbReference type="InterPro" id="IPR020900">
    <property type="entry name" value="Arg_repress_DNA-bd"/>
</dbReference>
<evidence type="ECO:0000256" key="1">
    <source>
        <dbReference type="ARBA" id="ARBA00004496"/>
    </source>
</evidence>
<evidence type="ECO:0000259" key="7">
    <source>
        <dbReference type="Pfam" id="PF01316"/>
    </source>
</evidence>
<comment type="caution">
    <text evidence="9">The sequence shown here is derived from an EMBL/GenBank/DDBJ whole genome shotgun (WGS) entry which is preliminary data.</text>
</comment>
<feature type="domain" description="Arginine repressor DNA-binding" evidence="7">
    <location>
        <begin position="3"/>
        <end position="68"/>
    </location>
</feature>
<protein>
    <recommendedName>
        <fullName evidence="10">Arginine repressor</fullName>
    </recommendedName>
</protein>
<evidence type="ECO:0000256" key="6">
    <source>
        <dbReference type="ARBA" id="ARBA00023163"/>
    </source>
</evidence>
<comment type="subcellular location">
    <subcellularLocation>
        <location evidence="1">Cytoplasm</location>
    </subcellularLocation>
</comment>
<evidence type="ECO:0000256" key="4">
    <source>
        <dbReference type="ARBA" id="ARBA00023015"/>
    </source>
</evidence>
<dbReference type="InterPro" id="IPR020899">
    <property type="entry name" value="Arg_repress_C"/>
</dbReference>
<dbReference type="InterPro" id="IPR036390">
    <property type="entry name" value="WH_DNA-bd_sf"/>
</dbReference>
<dbReference type="InterPro" id="IPR036251">
    <property type="entry name" value="Arg_repress_C_sf"/>
</dbReference>
<sequence>MKTRTQRLLAIRKIIEGEAVSNQKDLLKRLGKAGFELTQATLSRDLKFLQAGKRPDKEKGYVYSLPGNNSEPISQPANINFPLNGFVSIDFAHHMIVIRTLPGYANSIAYTIDAMDAFEIMGTIAGDDTILLIPREGISKEDVINVLAVVLPVE</sequence>